<keyword evidence="2" id="KW-1185">Reference proteome</keyword>
<comment type="caution">
    <text evidence="1">The sequence shown here is derived from an EMBL/GenBank/DDBJ whole genome shotgun (WGS) entry which is preliminary data.</text>
</comment>
<accession>A0A811V1I4</accession>
<gene>
    <name evidence="1" type="ORF">CCAP1982_LOCUS13699</name>
</gene>
<organism evidence="1 2">
    <name type="scientific">Ceratitis capitata</name>
    <name type="common">Mediterranean fruit fly</name>
    <name type="synonym">Tephritis capitata</name>
    <dbReference type="NCBI Taxonomy" id="7213"/>
    <lineage>
        <taxon>Eukaryota</taxon>
        <taxon>Metazoa</taxon>
        <taxon>Ecdysozoa</taxon>
        <taxon>Arthropoda</taxon>
        <taxon>Hexapoda</taxon>
        <taxon>Insecta</taxon>
        <taxon>Pterygota</taxon>
        <taxon>Neoptera</taxon>
        <taxon>Endopterygota</taxon>
        <taxon>Diptera</taxon>
        <taxon>Brachycera</taxon>
        <taxon>Muscomorpha</taxon>
        <taxon>Tephritoidea</taxon>
        <taxon>Tephritidae</taxon>
        <taxon>Ceratitis</taxon>
        <taxon>Ceratitis</taxon>
    </lineage>
</organism>
<reference evidence="1" key="1">
    <citation type="submission" date="2020-11" db="EMBL/GenBank/DDBJ databases">
        <authorList>
            <person name="Whitehead M."/>
        </authorList>
    </citation>
    <scope>NUCLEOTIDE SEQUENCE</scope>
    <source>
        <strain evidence="1">EGII</strain>
    </source>
</reference>
<proteinExistence type="predicted"/>
<protein>
    <submittedName>
        <fullName evidence="1">(Mediterranean fruit fly) hypothetical protein</fullName>
    </submittedName>
</protein>
<dbReference type="AlphaFoldDB" id="A0A811V1I4"/>
<evidence type="ECO:0000313" key="1">
    <source>
        <dbReference type="EMBL" id="CAD7005339.1"/>
    </source>
</evidence>
<dbReference type="OrthoDB" id="442731at2759"/>
<name>A0A811V1I4_CERCA</name>
<sequence length="203" mass="22993">MDKHFVRGDRKMSFRLRETLLQCGCSVILLLKLPLPSDVHTTANAFMLLFPFKVFFLFIFKCHLPFTAPFCCACYCYYDCLSHFVAAESTVVMPFTSTASWQTGKYFVLYDHKFFFCLSENTRLGSSYLLEGVTPSAPPDVPPRNPTMNRMNNGRLVPGNPNDLGVDFEPSCLVRTPSGNVYIPSGNLSKYQQQIMQSSNEFS</sequence>
<dbReference type="EMBL" id="CAJHJT010000034">
    <property type="protein sequence ID" value="CAD7005339.1"/>
    <property type="molecule type" value="Genomic_DNA"/>
</dbReference>
<evidence type="ECO:0000313" key="2">
    <source>
        <dbReference type="Proteomes" id="UP000606786"/>
    </source>
</evidence>
<dbReference type="Proteomes" id="UP000606786">
    <property type="component" value="Unassembled WGS sequence"/>
</dbReference>